<organism evidence="3 4">
    <name type="scientific">Tenacibaculum discolor</name>
    <dbReference type="NCBI Taxonomy" id="361581"/>
    <lineage>
        <taxon>Bacteria</taxon>
        <taxon>Pseudomonadati</taxon>
        <taxon>Bacteroidota</taxon>
        <taxon>Flavobacteriia</taxon>
        <taxon>Flavobacteriales</taxon>
        <taxon>Flavobacteriaceae</taxon>
        <taxon>Tenacibaculum</taxon>
    </lineage>
</organism>
<dbReference type="InterPro" id="IPR032331">
    <property type="entry name" value="DUF4856"/>
</dbReference>
<evidence type="ECO:0000313" key="2">
    <source>
        <dbReference type="EMBL" id="MDP2541781.1"/>
    </source>
</evidence>
<dbReference type="EMBL" id="PDUU01000020">
    <property type="protein sequence ID" value="PHN96211.1"/>
    <property type="molecule type" value="Genomic_DNA"/>
</dbReference>
<keyword evidence="1" id="KW-0732">Signal</keyword>
<evidence type="ECO:0000313" key="3">
    <source>
        <dbReference type="EMBL" id="PHN96211.1"/>
    </source>
</evidence>
<evidence type="ECO:0000256" key="1">
    <source>
        <dbReference type="SAM" id="SignalP"/>
    </source>
</evidence>
<dbReference type="Proteomes" id="UP001242342">
    <property type="component" value="Unassembled WGS sequence"/>
</dbReference>
<dbReference type="AlphaFoldDB" id="A0A2G1BQ80"/>
<reference evidence="3" key="2">
    <citation type="submission" date="2017-10" db="EMBL/GenBank/DDBJ databases">
        <authorList>
            <person name="Enke T.N."/>
            <person name="Cordero O.X."/>
        </authorList>
    </citation>
    <scope>NUCLEOTIDE SEQUENCE</scope>
    <source>
        <strain evidence="3">4G03</strain>
    </source>
</reference>
<proteinExistence type="predicted"/>
<reference evidence="3 4" key="1">
    <citation type="journal article" date="2016" name="Nat. Commun.">
        <title>Microbial interactions lead to rapid micro-scale successions on model marine particles.</title>
        <authorList>
            <person name="Datta M.S."/>
            <person name="Sliwerska E."/>
            <person name="Gore J."/>
            <person name="Polz M.F."/>
            <person name="Cordero O.X."/>
        </authorList>
    </citation>
    <scope>NUCLEOTIDE SEQUENCE [LARGE SCALE GENOMIC DNA]</scope>
    <source>
        <strain evidence="3 4">4G03</strain>
    </source>
</reference>
<reference evidence="2 5" key="3">
    <citation type="submission" date="2023-07" db="EMBL/GenBank/DDBJ databases">
        <title>Genome content predicts the carbon catabolic preferences of heterotrophic bacteria.</title>
        <authorList>
            <person name="Gralka M."/>
        </authorList>
    </citation>
    <scope>NUCLEOTIDE SEQUENCE [LARGE SCALE GENOMIC DNA]</scope>
    <source>
        <strain evidence="2 5">4G03</strain>
    </source>
</reference>
<dbReference type="RefSeq" id="WP_099216588.1">
    <property type="nucleotide sequence ID" value="NZ_JAUYVU010000007.1"/>
</dbReference>
<dbReference type="EMBL" id="JAUYVU010000007">
    <property type="protein sequence ID" value="MDP2541781.1"/>
    <property type="molecule type" value="Genomic_DNA"/>
</dbReference>
<dbReference type="Pfam" id="PF16148">
    <property type="entry name" value="DUF4856"/>
    <property type="match status" value="1"/>
</dbReference>
<protein>
    <submittedName>
        <fullName evidence="3">DUF4856 domain-containing protein</fullName>
    </submittedName>
</protein>
<accession>A0A2G1BQ80</accession>
<name>A0A2G1BQ80_9FLAO</name>
<dbReference type="PROSITE" id="PS51257">
    <property type="entry name" value="PROKAR_LIPOPROTEIN"/>
    <property type="match status" value="1"/>
</dbReference>
<keyword evidence="5" id="KW-1185">Reference proteome</keyword>
<evidence type="ECO:0000313" key="4">
    <source>
        <dbReference type="Proteomes" id="UP000222163"/>
    </source>
</evidence>
<dbReference type="Proteomes" id="UP000222163">
    <property type="component" value="Unassembled WGS sequence"/>
</dbReference>
<feature type="chain" id="PRO_5013746654" evidence="1">
    <location>
        <begin position="22"/>
        <end position="399"/>
    </location>
</feature>
<feature type="signal peptide" evidence="1">
    <location>
        <begin position="1"/>
        <end position="21"/>
    </location>
</feature>
<comment type="caution">
    <text evidence="3">The sequence shown here is derived from an EMBL/GenBank/DDBJ whole genome shotgun (WGS) entry which is preliminary data.</text>
</comment>
<sequence>MKRVILSMIAVSALVFTSCSSDDEPVNSVKAPATYKFERNNESTVSFSGQTTRIKMATELITALKNTAKTEADLDNMFAHAEGNADFTDATLNASGKNVRSKTAASNDFFSANTTEANAIKAQFDAWVKEQVDVVFPNWDVDAVAGTAGKLQQNGGGSIRYINGKGVELNQIFAKSLIGGLMVDQMLNNYLGIAVLDAGSNVTNNDNDVVEEGKSYTTMEHKWDEAYGYLYGNEANPSEPVLEADKFLNEYLAKVNGDNDFAGIADDIYNAFKLGRAAIVAKNYDVRNEQAEIIREKISNVIAIRGVYYLQQGKNLWTTDKAAAFHAISEGLGFIYSLQFTRKNNANEAYFTKTEVEGLLEDLLGTGNGLWEDTTPATLDTVSETIAAKFNFTVTEAGS</sequence>
<gene>
    <name evidence="3" type="ORF">CSC81_15155</name>
    <name evidence="2" type="ORF">Q8W23_09890</name>
</gene>
<evidence type="ECO:0000313" key="5">
    <source>
        <dbReference type="Proteomes" id="UP001242342"/>
    </source>
</evidence>